<reference evidence="6" key="1">
    <citation type="submission" date="2017-02" db="UniProtKB">
        <authorList>
            <consortium name="WormBaseParasite"/>
        </authorList>
    </citation>
    <scope>IDENTIFICATION</scope>
</reference>
<protein>
    <submittedName>
        <fullName evidence="6">BZIP domain-containing protein</fullName>
    </submittedName>
</protein>
<feature type="compositionally biased region" description="Basic and acidic residues" evidence="1">
    <location>
        <begin position="314"/>
        <end position="329"/>
    </location>
</feature>
<dbReference type="GO" id="GO:0000462">
    <property type="term" value="P:maturation of SSU-rRNA from tricistronic rRNA transcript (SSU-rRNA, 5.8S rRNA, LSU-rRNA)"/>
    <property type="evidence" value="ECO:0007669"/>
    <property type="project" value="TreeGrafter"/>
</dbReference>
<accession>A0A0N4U7C4</accession>
<dbReference type="GO" id="GO:0032040">
    <property type="term" value="C:small-subunit processome"/>
    <property type="evidence" value="ECO:0007669"/>
    <property type="project" value="TreeGrafter"/>
</dbReference>
<dbReference type="InterPro" id="IPR004827">
    <property type="entry name" value="bZIP"/>
</dbReference>
<feature type="domain" description="BZIP" evidence="2">
    <location>
        <begin position="16"/>
        <end position="79"/>
    </location>
</feature>
<organism evidence="4 6">
    <name type="scientific">Dracunculus medinensis</name>
    <name type="common">Guinea worm</name>
    <dbReference type="NCBI Taxonomy" id="318479"/>
    <lineage>
        <taxon>Eukaryota</taxon>
        <taxon>Metazoa</taxon>
        <taxon>Ecdysozoa</taxon>
        <taxon>Nematoda</taxon>
        <taxon>Chromadorea</taxon>
        <taxon>Rhabditida</taxon>
        <taxon>Spirurina</taxon>
        <taxon>Dracunculoidea</taxon>
        <taxon>Dracunculidae</taxon>
        <taxon>Dracunculus</taxon>
    </lineage>
</organism>
<feature type="region of interest" description="Disordered" evidence="1">
    <location>
        <begin position="372"/>
        <end position="421"/>
    </location>
</feature>
<evidence type="ECO:0000259" key="2">
    <source>
        <dbReference type="PROSITE" id="PS50217"/>
    </source>
</evidence>
<dbReference type="EMBL" id="UYYG01000001">
    <property type="protein sequence ID" value="VDN50138.1"/>
    <property type="molecule type" value="Genomic_DNA"/>
</dbReference>
<sequence>MSRRGGLRKRLTGENDEEYALRRQKNNDAVNRTRQKKRMEERDLVERVEELRKENVKLENEVEALKKELDFLKEMFGIYAKANRNKKSDDEKNSAKDMEQEVAQFSKAVDECLKASNEALEVIEDLAKDIKNYSGREYIIFKFAHLNDFHFEGISLLEVKNHDHLAYLCNMAYLMGQMSRAKSIQGDEAIDRLIYLRIILERIRPIDQKMRSQIEKLFSRSRTNEQRKILRPHPELMKVDDVGKESSDENNDSDNEPSSAKKYVPPKLVPVHYNEDEEAENEKKIERARKRALQSSLIQDLRAEYTDAPEVIMEDQRPQKRRQNDDEKQKYEEDYFIRLQVSKKEKHKRRLENRQNLLDDLLHFGDYMALDAKDKPSQNLAKSRKNSKKLKKVGSKSHKSSTRHIKKKLKIKSGRIKKSYK</sequence>
<feature type="region of interest" description="Disordered" evidence="1">
    <location>
        <begin position="223"/>
        <end position="287"/>
    </location>
</feature>
<feature type="region of interest" description="Disordered" evidence="1">
    <location>
        <begin position="1"/>
        <end position="39"/>
    </location>
</feature>
<name>A0A0N4U7C4_DRAME</name>
<reference evidence="3 5" key="2">
    <citation type="submission" date="2018-11" db="EMBL/GenBank/DDBJ databases">
        <authorList>
            <consortium name="Pathogen Informatics"/>
        </authorList>
    </citation>
    <scope>NUCLEOTIDE SEQUENCE [LARGE SCALE GENOMIC DNA]</scope>
</reference>
<dbReference type="Proteomes" id="UP000274756">
    <property type="component" value="Unassembled WGS sequence"/>
</dbReference>
<dbReference type="GO" id="GO:0003700">
    <property type="term" value="F:DNA-binding transcription factor activity"/>
    <property type="evidence" value="ECO:0007669"/>
    <property type="project" value="InterPro"/>
</dbReference>
<dbReference type="SMART" id="SM00338">
    <property type="entry name" value="BRLZ"/>
    <property type="match status" value="1"/>
</dbReference>
<dbReference type="STRING" id="318479.A0A0N4U7C4"/>
<gene>
    <name evidence="3" type="ORF">DME_LOCUS111</name>
</gene>
<dbReference type="PANTHER" id="PTHR13237">
    <property type="entry name" value="SOMETHING ABOUT SILENCING PROTEIN 10-RELATED"/>
    <property type="match status" value="1"/>
</dbReference>
<dbReference type="InterPro" id="IPR046347">
    <property type="entry name" value="bZIP_sf"/>
</dbReference>
<dbReference type="PANTHER" id="PTHR13237:SF9">
    <property type="entry name" value="NEUROGUIDIN"/>
    <property type="match status" value="1"/>
</dbReference>
<dbReference type="Gene3D" id="1.20.5.170">
    <property type="match status" value="1"/>
</dbReference>
<keyword evidence="5" id="KW-1185">Reference proteome</keyword>
<feature type="compositionally biased region" description="Basic residues" evidence="1">
    <location>
        <begin position="1"/>
        <end position="10"/>
    </location>
</feature>
<feature type="compositionally biased region" description="Basic residues" evidence="1">
    <location>
        <begin position="382"/>
        <end position="421"/>
    </location>
</feature>
<evidence type="ECO:0000313" key="6">
    <source>
        <dbReference type="WBParaSite" id="DME_0000288201-mRNA-1"/>
    </source>
</evidence>
<dbReference type="SUPFAM" id="SSF57959">
    <property type="entry name" value="Leucine zipper domain"/>
    <property type="match status" value="1"/>
</dbReference>
<dbReference type="Pfam" id="PF07716">
    <property type="entry name" value="bZIP_2"/>
    <property type="match status" value="1"/>
</dbReference>
<feature type="region of interest" description="Disordered" evidence="1">
    <location>
        <begin position="309"/>
        <end position="329"/>
    </location>
</feature>
<proteinExistence type="predicted"/>
<evidence type="ECO:0000313" key="4">
    <source>
        <dbReference type="Proteomes" id="UP000038040"/>
    </source>
</evidence>
<dbReference type="WBParaSite" id="DME_0000288201-mRNA-1">
    <property type="protein sequence ID" value="DME_0000288201-mRNA-1"/>
    <property type="gene ID" value="DME_0000288201"/>
</dbReference>
<dbReference type="AlphaFoldDB" id="A0A0N4U7C4"/>
<evidence type="ECO:0000313" key="5">
    <source>
        <dbReference type="Proteomes" id="UP000274756"/>
    </source>
</evidence>
<evidence type="ECO:0000313" key="3">
    <source>
        <dbReference type="EMBL" id="VDN50138.1"/>
    </source>
</evidence>
<feature type="compositionally biased region" description="Basic and acidic residues" evidence="1">
    <location>
        <begin position="223"/>
        <end position="247"/>
    </location>
</feature>
<dbReference type="PROSITE" id="PS50217">
    <property type="entry name" value="BZIP"/>
    <property type="match status" value="1"/>
</dbReference>
<dbReference type="OrthoDB" id="203440at2759"/>
<dbReference type="Proteomes" id="UP000038040">
    <property type="component" value="Unplaced"/>
</dbReference>
<evidence type="ECO:0000256" key="1">
    <source>
        <dbReference type="SAM" id="MobiDB-lite"/>
    </source>
</evidence>